<evidence type="ECO:0000256" key="1">
    <source>
        <dbReference type="ARBA" id="ARBA00010364"/>
    </source>
</evidence>
<dbReference type="NCBIfam" id="TIGR00251">
    <property type="entry name" value="DUF167 family protein"/>
    <property type="match status" value="1"/>
</dbReference>
<dbReference type="Pfam" id="PF02594">
    <property type="entry name" value="DUF167"/>
    <property type="match status" value="1"/>
</dbReference>
<evidence type="ECO:0000256" key="2">
    <source>
        <dbReference type="HAMAP-Rule" id="MF_00634"/>
    </source>
</evidence>
<gene>
    <name evidence="3" type="ORF">QEZ41_00270</name>
</gene>
<dbReference type="HAMAP" id="MF_00634">
    <property type="entry name" value="UPF0235"/>
    <property type="match status" value="1"/>
</dbReference>
<dbReference type="PANTHER" id="PTHR13420:SF7">
    <property type="entry name" value="UPF0235 PROTEIN C15ORF40"/>
    <property type="match status" value="1"/>
</dbReference>
<dbReference type="InterPro" id="IPR003746">
    <property type="entry name" value="DUF167"/>
</dbReference>
<dbReference type="Gene3D" id="3.30.1200.10">
    <property type="entry name" value="YggU-like"/>
    <property type="match status" value="1"/>
</dbReference>
<name>A0ABT7SKL6_9GAMM</name>
<reference evidence="3 4" key="1">
    <citation type="submission" date="2023-06" db="EMBL/GenBank/DDBJ databases">
        <title>Thiopseudomonas sp. CY1220 draft genome sequence.</title>
        <authorList>
            <person name="Zhao G."/>
            <person name="An M."/>
        </authorList>
    </citation>
    <scope>NUCLEOTIDE SEQUENCE [LARGE SCALE GENOMIC DNA]</scope>
    <source>
        <strain evidence="3 4">CY1220</strain>
    </source>
</reference>
<comment type="caution">
    <text evidence="3">The sequence shown here is derived from an EMBL/GenBank/DDBJ whole genome shotgun (WGS) entry which is preliminary data.</text>
</comment>
<dbReference type="SMART" id="SM01152">
    <property type="entry name" value="DUF167"/>
    <property type="match status" value="1"/>
</dbReference>
<dbReference type="RefSeq" id="WP_289409295.1">
    <property type="nucleotide sequence ID" value="NZ_JAUCDY010000001.1"/>
</dbReference>
<proteinExistence type="inferred from homology"/>
<evidence type="ECO:0000313" key="4">
    <source>
        <dbReference type="Proteomes" id="UP001241056"/>
    </source>
</evidence>
<evidence type="ECO:0000313" key="3">
    <source>
        <dbReference type="EMBL" id="MDM7856725.1"/>
    </source>
</evidence>
<dbReference type="InterPro" id="IPR036591">
    <property type="entry name" value="YggU-like_sf"/>
</dbReference>
<protein>
    <recommendedName>
        <fullName evidence="2">UPF0235 protein QEZ41_00270</fullName>
    </recommendedName>
</protein>
<organism evidence="3 4">
    <name type="scientific">Thiopseudomonas acetoxidans</name>
    <dbReference type="NCBI Taxonomy" id="3041622"/>
    <lineage>
        <taxon>Bacteria</taxon>
        <taxon>Pseudomonadati</taxon>
        <taxon>Pseudomonadota</taxon>
        <taxon>Gammaproteobacteria</taxon>
        <taxon>Pseudomonadales</taxon>
        <taxon>Pseudomonadaceae</taxon>
        <taxon>Thiopseudomonas</taxon>
    </lineage>
</organism>
<dbReference type="EMBL" id="JAUCDY010000001">
    <property type="protein sequence ID" value="MDM7856725.1"/>
    <property type="molecule type" value="Genomic_DNA"/>
</dbReference>
<dbReference type="PANTHER" id="PTHR13420">
    <property type="entry name" value="UPF0235 PROTEIN C15ORF40"/>
    <property type="match status" value="1"/>
</dbReference>
<accession>A0ABT7SKL6</accession>
<dbReference type="SUPFAM" id="SSF69786">
    <property type="entry name" value="YggU-like"/>
    <property type="match status" value="1"/>
</dbReference>
<keyword evidence="4" id="KW-1185">Reference proteome</keyword>
<sequence>MTQYARWDNQDLILACHIQPGAKKSELAGVHGERLKIRLQAPPVEGKANSELVRFLSKLFAVSKQAITIESGELSRQKRVRIINPVNYPAELDLG</sequence>
<comment type="similarity">
    <text evidence="1 2">Belongs to the UPF0235 family.</text>
</comment>
<dbReference type="Proteomes" id="UP001241056">
    <property type="component" value="Unassembled WGS sequence"/>
</dbReference>